<dbReference type="PROSITE" id="PS50888">
    <property type="entry name" value="BHLH"/>
    <property type="match status" value="1"/>
</dbReference>
<comment type="caution">
    <text evidence="5">The sequence shown here is derived from an EMBL/GenBank/DDBJ whole genome shotgun (WGS) entry which is preliminary data.</text>
</comment>
<evidence type="ECO:0000259" key="4">
    <source>
        <dbReference type="PROSITE" id="PS50888"/>
    </source>
</evidence>
<dbReference type="InterPro" id="IPR036638">
    <property type="entry name" value="HLH_DNA-bd_sf"/>
</dbReference>
<keyword evidence="2" id="KW-0539">Nucleus</keyword>
<protein>
    <submittedName>
        <fullName evidence="5">34898_t:CDS:1</fullName>
    </submittedName>
</protein>
<feature type="domain" description="BHLH" evidence="4">
    <location>
        <begin position="83"/>
        <end position="135"/>
    </location>
</feature>
<dbReference type="PANTHER" id="PTHR10328">
    <property type="entry name" value="PROTEIN MAX MYC-ASSOCIATED FACTOR X"/>
    <property type="match status" value="1"/>
</dbReference>
<evidence type="ECO:0000256" key="2">
    <source>
        <dbReference type="ARBA" id="ARBA00023242"/>
    </source>
</evidence>
<evidence type="ECO:0000256" key="1">
    <source>
        <dbReference type="ARBA" id="ARBA00023125"/>
    </source>
</evidence>
<evidence type="ECO:0000256" key="3">
    <source>
        <dbReference type="SAM" id="MobiDB-lite"/>
    </source>
</evidence>
<organism evidence="5 6">
    <name type="scientific">Gigaspora margarita</name>
    <dbReference type="NCBI Taxonomy" id="4874"/>
    <lineage>
        <taxon>Eukaryota</taxon>
        <taxon>Fungi</taxon>
        <taxon>Fungi incertae sedis</taxon>
        <taxon>Mucoromycota</taxon>
        <taxon>Glomeromycotina</taxon>
        <taxon>Glomeromycetes</taxon>
        <taxon>Diversisporales</taxon>
        <taxon>Gigasporaceae</taxon>
        <taxon>Gigaspora</taxon>
    </lineage>
</organism>
<name>A0ABN7X4B9_GIGMA</name>
<dbReference type="Gene3D" id="4.10.280.10">
    <property type="entry name" value="Helix-loop-helix DNA-binding domain"/>
    <property type="match status" value="1"/>
</dbReference>
<dbReference type="SMART" id="SM00353">
    <property type="entry name" value="HLH"/>
    <property type="match status" value="1"/>
</dbReference>
<feature type="region of interest" description="Disordered" evidence="3">
    <location>
        <begin position="60"/>
        <end position="81"/>
    </location>
</feature>
<feature type="non-terminal residue" evidence="5">
    <location>
        <position position="1"/>
    </location>
</feature>
<dbReference type="Proteomes" id="UP000789901">
    <property type="component" value="Unassembled WGS sequence"/>
</dbReference>
<gene>
    <name evidence="5" type="ORF">GMARGA_LOCUS38859</name>
</gene>
<accession>A0ABN7X4B9</accession>
<dbReference type="Pfam" id="PF00010">
    <property type="entry name" value="HLH"/>
    <property type="match status" value="1"/>
</dbReference>
<dbReference type="InterPro" id="IPR011598">
    <property type="entry name" value="bHLH_dom"/>
</dbReference>
<evidence type="ECO:0000313" key="6">
    <source>
        <dbReference type="Proteomes" id="UP000789901"/>
    </source>
</evidence>
<proteinExistence type="predicted"/>
<keyword evidence="6" id="KW-1185">Reference proteome</keyword>
<dbReference type="EMBL" id="CAJVQB010089387">
    <property type="protein sequence ID" value="CAG8847808.1"/>
    <property type="molecule type" value="Genomic_DNA"/>
</dbReference>
<dbReference type="PANTHER" id="PTHR10328:SF11">
    <property type="entry name" value="MAX-LIKE PROTEIN X"/>
    <property type="match status" value="1"/>
</dbReference>
<evidence type="ECO:0000313" key="5">
    <source>
        <dbReference type="EMBL" id="CAG8847808.1"/>
    </source>
</evidence>
<sequence length="190" mass="22374">KDLGNMQNYNQIQFSQINSPTISLLECQNIPLVDESDIQFVHYNKNRYFDSQILSREEQFDNSSEDEVDNDNKNKTTLSHAELRRQLHIKSEQKRRAEIKDAFEELRKHLPDTYTDRKMSKSVLLQKGNHSCYFIGTSNKETFAKFTTIIVNFCKAVLYLKNSLRKENILLDEINCLNQNCVYLRAELKK</sequence>
<reference evidence="5 6" key="1">
    <citation type="submission" date="2021-06" db="EMBL/GenBank/DDBJ databases">
        <authorList>
            <person name="Kallberg Y."/>
            <person name="Tangrot J."/>
            <person name="Rosling A."/>
        </authorList>
    </citation>
    <scope>NUCLEOTIDE SEQUENCE [LARGE SCALE GENOMIC DNA]</scope>
    <source>
        <strain evidence="5 6">120-4 pot B 10/14</strain>
    </source>
</reference>
<keyword evidence="1" id="KW-0238">DNA-binding</keyword>
<dbReference type="SUPFAM" id="SSF47459">
    <property type="entry name" value="HLH, helix-loop-helix DNA-binding domain"/>
    <property type="match status" value="1"/>
</dbReference>